<comment type="caution">
    <text evidence="1">The sequence shown here is derived from an EMBL/GenBank/DDBJ whole genome shotgun (WGS) entry which is preliminary data.</text>
</comment>
<accession>A0A7J5U7M5</accession>
<keyword evidence="2" id="KW-1185">Reference proteome</keyword>
<name>A0A7J5U7M5_9BACT</name>
<dbReference type="EMBL" id="WELI01000001">
    <property type="protein sequence ID" value="KAB7733170.1"/>
    <property type="molecule type" value="Genomic_DNA"/>
</dbReference>
<evidence type="ECO:0000313" key="1">
    <source>
        <dbReference type="EMBL" id="KAB7733170.1"/>
    </source>
</evidence>
<organism evidence="1 2">
    <name type="scientific">Rudanella paleaurantiibacter</name>
    <dbReference type="NCBI Taxonomy" id="2614655"/>
    <lineage>
        <taxon>Bacteria</taxon>
        <taxon>Pseudomonadati</taxon>
        <taxon>Bacteroidota</taxon>
        <taxon>Cytophagia</taxon>
        <taxon>Cytophagales</taxon>
        <taxon>Cytophagaceae</taxon>
        <taxon>Rudanella</taxon>
    </lineage>
</organism>
<evidence type="ECO:0000313" key="2">
    <source>
        <dbReference type="Proteomes" id="UP000488299"/>
    </source>
</evidence>
<proteinExistence type="predicted"/>
<dbReference type="AlphaFoldDB" id="A0A7J5U7M5"/>
<dbReference type="Proteomes" id="UP000488299">
    <property type="component" value="Unassembled WGS sequence"/>
</dbReference>
<sequence>MVQGAANVLQITYSARPHTGNEDLRLTFPASSSLTFDQIEKSSFNVYVKQTVADAQGNRLSYWFAVPGQTPVGNAYSYYLFPGNSGLSAALFLKRTTNFRLGPEDFDAIRVVVIPASLLVGGRLAVDWSRYESVQQAFGLSD</sequence>
<reference evidence="1 2" key="1">
    <citation type="submission" date="2019-10" db="EMBL/GenBank/DDBJ databases">
        <title>Rudanella paleaurantiibacter sp. nov., isolated from sludge.</title>
        <authorList>
            <person name="Xu S.Q."/>
        </authorList>
    </citation>
    <scope>NUCLEOTIDE SEQUENCE [LARGE SCALE GENOMIC DNA]</scope>
    <source>
        <strain evidence="1 2">HX-22-17</strain>
    </source>
</reference>
<protein>
    <submittedName>
        <fullName evidence="1">Uncharacterized protein</fullName>
    </submittedName>
</protein>
<gene>
    <name evidence="1" type="ORF">F5984_04340</name>
</gene>